<keyword evidence="2" id="KW-1185">Reference proteome</keyword>
<evidence type="ECO:0000313" key="1">
    <source>
        <dbReference type="EMBL" id="CAL1408043.1"/>
    </source>
</evidence>
<name>A0AAV2GDW8_9ROSI</name>
<sequence>MEHSRFEVLELLLIASHRSCLAEMIERGDDVELIVIAEAMKELLHKRSPLQWMTTIRPTVIPGVSATFQKERYELDLLIIRNGIEGEELAAFGHPHMWIGA</sequence>
<proteinExistence type="predicted"/>
<evidence type="ECO:0000313" key="2">
    <source>
        <dbReference type="Proteomes" id="UP001497516"/>
    </source>
</evidence>
<dbReference type="AlphaFoldDB" id="A0AAV2GDW8"/>
<organism evidence="1 2">
    <name type="scientific">Linum trigynum</name>
    <dbReference type="NCBI Taxonomy" id="586398"/>
    <lineage>
        <taxon>Eukaryota</taxon>
        <taxon>Viridiplantae</taxon>
        <taxon>Streptophyta</taxon>
        <taxon>Embryophyta</taxon>
        <taxon>Tracheophyta</taxon>
        <taxon>Spermatophyta</taxon>
        <taxon>Magnoliopsida</taxon>
        <taxon>eudicotyledons</taxon>
        <taxon>Gunneridae</taxon>
        <taxon>Pentapetalae</taxon>
        <taxon>rosids</taxon>
        <taxon>fabids</taxon>
        <taxon>Malpighiales</taxon>
        <taxon>Linaceae</taxon>
        <taxon>Linum</taxon>
    </lineage>
</organism>
<dbReference type="EMBL" id="OZ034821">
    <property type="protein sequence ID" value="CAL1408043.1"/>
    <property type="molecule type" value="Genomic_DNA"/>
</dbReference>
<protein>
    <submittedName>
        <fullName evidence="1">Uncharacterized protein</fullName>
    </submittedName>
</protein>
<gene>
    <name evidence="1" type="ORF">LTRI10_LOCUS47669</name>
</gene>
<dbReference type="Proteomes" id="UP001497516">
    <property type="component" value="Chromosome 8"/>
</dbReference>
<reference evidence="1 2" key="1">
    <citation type="submission" date="2024-04" db="EMBL/GenBank/DDBJ databases">
        <authorList>
            <person name="Fracassetti M."/>
        </authorList>
    </citation>
    <scope>NUCLEOTIDE SEQUENCE [LARGE SCALE GENOMIC DNA]</scope>
</reference>
<accession>A0AAV2GDW8</accession>